<accession>A0ACC7LHA0</accession>
<evidence type="ECO:0000313" key="2">
    <source>
        <dbReference type="Proteomes" id="UP001595191"/>
    </source>
</evidence>
<keyword evidence="2" id="KW-1185">Reference proteome</keyword>
<gene>
    <name evidence="1" type="ORF">ACEZ3G_06075</name>
</gene>
<comment type="caution">
    <text evidence="1">The sequence shown here is derived from an EMBL/GenBank/DDBJ whole genome shotgun (WGS) entry which is preliminary data.</text>
</comment>
<sequence length="221" mass="26525">MKLNDENIRFVDQWLRFSGIEYVDVRYELVDHLVTEYEQSTQQVSIEVFVKDRLKWCRSAAKDKERAMHWGIQKGLLKRFLALFKEWKILLPLLTYLLCIFFSKDLFSVRTVRFLLVAPVFLTIIAFMYQSYVKRFNKKSREQLLAAMKLGNLFALPHVFLSIFYFPSIWSVDNMRLIDNFYFMAPCILFMTLINIAAILEYREHYQRIVKEYEIIRNALA</sequence>
<name>A0ACC7LHA0_9FLAO</name>
<evidence type="ECO:0000313" key="1">
    <source>
        <dbReference type="EMBL" id="MFH6603036.1"/>
    </source>
</evidence>
<dbReference type="EMBL" id="JBHFPV010000001">
    <property type="protein sequence ID" value="MFH6603036.1"/>
    <property type="molecule type" value="Genomic_DNA"/>
</dbReference>
<protein>
    <submittedName>
        <fullName evidence="1">Uncharacterized protein</fullName>
    </submittedName>
</protein>
<proteinExistence type="predicted"/>
<reference evidence="1" key="1">
    <citation type="submission" date="2024-09" db="EMBL/GenBank/DDBJ databases">
        <authorList>
            <person name="Liu J."/>
        </authorList>
    </citation>
    <scope>NUCLEOTIDE SEQUENCE</scope>
    <source>
        <strain evidence="1">NBU2967</strain>
    </source>
</reference>
<dbReference type="Proteomes" id="UP001595191">
    <property type="component" value="Unassembled WGS sequence"/>
</dbReference>
<organism evidence="1 2">
    <name type="scientific">Meishania litoralis</name>
    <dbReference type="NCBI Taxonomy" id="3434685"/>
    <lineage>
        <taxon>Bacteria</taxon>
        <taxon>Pseudomonadati</taxon>
        <taxon>Bacteroidota</taxon>
        <taxon>Flavobacteriia</taxon>
        <taxon>Flavobacteriales</taxon>
        <taxon>Flavobacteriaceae</taxon>
        <taxon>Meishania</taxon>
    </lineage>
</organism>